<dbReference type="SUPFAM" id="SSF116734">
    <property type="entry name" value="DNA methylase specificity domain"/>
    <property type="match status" value="2"/>
</dbReference>
<comment type="subunit">
    <text evidence="4">The methyltransferase is composed of M and S polypeptides.</text>
</comment>
<evidence type="ECO:0000256" key="3">
    <source>
        <dbReference type="ARBA" id="ARBA00023125"/>
    </source>
</evidence>
<evidence type="ECO:0000256" key="4">
    <source>
        <dbReference type="ARBA" id="ARBA00038652"/>
    </source>
</evidence>
<keyword evidence="3" id="KW-0238">DNA-binding</keyword>
<evidence type="ECO:0000259" key="5">
    <source>
        <dbReference type="Pfam" id="PF01420"/>
    </source>
</evidence>
<gene>
    <name evidence="6" type="ORF">NCTC10181_00037</name>
</gene>
<keyword evidence="2" id="KW-0680">Restriction system</keyword>
<reference evidence="6 7" key="1">
    <citation type="submission" date="2019-01" db="EMBL/GenBank/DDBJ databases">
        <authorList>
            <consortium name="Pathogen Informatics"/>
        </authorList>
    </citation>
    <scope>NUCLEOTIDE SEQUENCE [LARGE SCALE GENOMIC DNA]</scope>
    <source>
        <strain evidence="6 7">NCTC10181</strain>
    </source>
</reference>
<accession>A0A449B0T1</accession>
<evidence type="ECO:0000256" key="1">
    <source>
        <dbReference type="ARBA" id="ARBA00010923"/>
    </source>
</evidence>
<dbReference type="Pfam" id="PF01420">
    <property type="entry name" value="Methylase_S"/>
    <property type="match status" value="2"/>
</dbReference>
<dbReference type="GO" id="GO:0009307">
    <property type="term" value="P:DNA restriction-modification system"/>
    <property type="evidence" value="ECO:0007669"/>
    <property type="project" value="UniProtKB-KW"/>
</dbReference>
<feature type="domain" description="Type I restriction modification DNA specificity" evidence="5">
    <location>
        <begin position="1"/>
        <end position="156"/>
    </location>
</feature>
<dbReference type="REBASE" id="298648">
    <property type="entry name" value="S4.Mci10181ORF39P"/>
</dbReference>
<dbReference type="CDD" id="cd17291">
    <property type="entry name" value="RMtype1_S_MgeORF438P-TRD-CR_like"/>
    <property type="match status" value="2"/>
</dbReference>
<evidence type="ECO:0000313" key="7">
    <source>
        <dbReference type="Proteomes" id="UP000290985"/>
    </source>
</evidence>
<dbReference type="KEGG" id="mcit:NCTC10181_00037"/>
<dbReference type="InterPro" id="IPR000055">
    <property type="entry name" value="Restrct_endonuc_typeI_TRD"/>
</dbReference>
<sequence length="364" mass="42134">MEEKRLGNYIKIIKGKQLNKDKTYETGKYPVINGGVSPTGYFNECNHEANTITISQGGASAGYVDFQKTKFWASAHCYVIKTKNEEILHNKYLYYFLKSNESNLKKQSHGAGIPSLAQEHILNLEMILPDIKRQEEIVKTLDLFTNFSQELEAELEARKKQYNFYRNKLLNFEYLTNFKTYNLEDIVEFEKGKANIVPDKGTRFPVITSAKKPQYYTDVYNREKNHITIASSGEGSSGYVAFWDTPIFARNCFTIKANENIVLQKYLFHFLKNKQNYIYSLTSNGVIHNIYPSSVSKIQILVPDLLIQQKIIDVLDNFEKICQDLNIGLPAEIELRDKQYSYYRDKLLSLTSDIFEETARSRDS</sequence>
<feature type="domain" description="Type I restriction modification DNA specificity" evidence="5">
    <location>
        <begin position="177"/>
        <end position="334"/>
    </location>
</feature>
<dbReference type="InterPro" id="IPR044946">
    <property type="entry name" value="Restrct_endonuc_typeI_TRD_sf"/>
</dbReference>
<dbReference type="Proteomes" id="UP000290985">
    <property type="component" value="Chromosome"/>
</dbReference>
<proteinExistence type="inferred from homology"/>
<dbReference type="PANTHER" id="PTHR43140">
    <property type="entry name" value="TYPE-1 RESTRICTION ENZYME ECOKI SPECIFICITY PROTEIN"/>
    <property type="match status" value="1"/>
</dbReference>
<dbReference type="RefSeq" id="WP_165177483.1">
    <property type="nucleotide sequence ID" value="NZ_LR215036.1"/>
</dbReference>
<name>A0A449B0T1_9BACT</name>
<dbReference type="AlphaFoldDB" id="A0A449B0T1"/>
<keyword evidence="7" id="KW-1185">Reference proteome</keyword>
<dbReference type="GO" id="GO:0003677">
    <property type="term" value="F:DNA binding"/>
    <property type="evidence" value="ECO:0007669"/>
    <property type="project" value="UniProtKB-KW"/>
</dbReference>
<organism evidence="6 7">
    <name type="scientific">Mycoplasmopsis citelli</name>
    <dbReference type="NCBI Taxonomy" id="171281"/>
    <lineage>
        <taxon>Bacteria</taxon>
        <taxon>Bacillati</taxon>
        <taxon>Mycoplasmatota</taxon>
        <taxon>Mycoplasmoidales</taxon>
        <taxon>Metamycoplasmataceae</taxon>
        <taxon>Mycoplasmopsis</taxon>
    </lineage>
</organism>
<comment type="similarity">
    <text evidence="1">Belongs to the type-I restriction system S methylase family.</text>
</comment>
<evidence type="ECO:0000256" key="2">
    <source>
        <dbReference type="ARBA" id="ARBA00022747"/>
    </source>
</evidence>
<dbReference type="PANTHER" id="PTHR43140:SF1">
    <property type="entry name" value="TYPE I RESTRICTION ENZYME ECOKI SPECIFICITY SUBUNIT"/>
    <property type="match status" value="1"/>
</dbReference>
<dbReference type="Gene3D" id="3.90.220.20">
    <property type="entry name" value="DNA methylase specificity domains"/>
    <property type="match status" value="2"/>
</dbReference>
<protein>
    <submittedName>
        <fullName evidence="6">Restriction modification enzyme subunit S2A</fullName>
    </submittedName>
</protein>
<evidence type="ECO:0000313" key="6">
    <source>
        <dbReference type="EMBL" id="VEU74207.1"/>
    </source>
</evidence>
<dbReference type="EMBL" id="LR215036">
    <property type="protein sequence ID" value="VEU74207.1"/>
    <property type="molecule type" value="Genomic_DNA"/>
</dbReference>
<dbReference type="InterPro" id="IPR051212">
    <property type="entry name" value="Type-I_RE_S_subunit"/>
</dbReference>